<evidence type="ECO:0000313" key="3">
    <source>
        <dbReference type="Proteomes" id="UP000017840"/>
    </source>
</evidence>
<dbReference type="GO" id="GO:0008757">
    <property type="term" value="F:S-adenosylmethionine-dependent methyltransferase activity"/>
    <property type="evidence" value="ECO:0007669"/>
    <property type="project" value="InterPro"/>
</dbReference>
<comment type="caution">
    <text evidence="2">The sequence shown here is derived from an EMBL/GenBank/DDBJ whole genome shotgun (WGS) entry which is preliminary data.</text>
</comment>
<dbReference type="GO" id="GO:0032259">
    <property type="term" value="P:methylation"/>
    <property type="evidence" value="ECO:0007669"/>
    <property type="project" value="UniProtKB-KW"/>
</dbReference>
<dbReference type="InterPro" id="IPR029063">
    <property type="entry name" value="SAM-dependent_MTases_sf"/>
</dbReference>
<dbReference type="SUPFAM" id="SSF53335">
    <property type="entry name" value="S-adenosyl-L-methionine-dependent methyltransferases"/>
    <property type="match status" value="1"/>
</dbReference>
<reference evidence="2 3" key="1">
    <citation type="journal article" date="2013" name="Genome Announc.">
        <title>Draft Genome Sequence of 'Candidatus Halobonum tyrrellensis' Strain G22, Isolated from the Hypersaline Waters of Lake Tyrrell, Australia.</title>
        <authorList>
            <person name="Ugalde J.A."/>
            <person name="Narasingarao P."/>
            <person name="Kuo S."/>
            <person name="Podell S."/>
            <person name="Allen E.E."/>
        </authorList>
    </citation>
    <scope>NUCLEOTIDE SEQUENCE [LARGE SCALE GENOMIC DNA]</scope>
    <source>
        <strain evidence="2 3">G22</strain>
    </source>
</reference>
<sequence>MRRFSADYLDRTRRGMWESRDALEPLSLADRRRVLDVGCGTGELTRVLAEELETPEAGASAPDARVVGVDADTDLLGVARRVGADREPTGRTADYCAADALRLPFPDDAFDLVACQALLVNLPEPAAALREFARVSSELVATIEPDNADVGVSSTVDRESELEARLRRAYIDGVGTDVALGDRLANLFADAGLSDTERRRYHHEKRVEPPYSETDLEAAARKASGAGVADHEAELRRALPAGEYDALRGEWRAMGRDAVEQIRREEYRRVELVPFDVVVGRVDAPASGSGA</sequence>
<dbReference type="CDD" id="cd02440">
    <property type="entry name" value="AdoMet_MTases"/>
    <property type="match status" value="1"/>
</dbReference>
<dbReference type="OrthoDB" id="142890at2157"/>
<name>V4IYD4_9EURY</name>
<keyword evidence="2" id="KW-0808">Transferase</keyword>
<evidence type="ECO:0000259" key="1">
    <source>
        <dbReference type="Pfam" id="PF08241"/>
    </source>
</evidence>
<proteinExistence type="predicted"/>
<dbReference type="PANTHER" id="PTHR43591:SF24">
    <property type="entry name" value="2-METHOXY-6-POLYPRENYL-1,4-BENZOQUINOL METHYLASE, MITOCHONDRIAL"/>
    <property type="match status" value="1"/>
</dbReference>
<dbReference type="RefSeq" id="WP_023394726.1">
    <property type="nucleotide sequence ID" value="NZ_ASGZ01000034.1"/>
</dbReference>
<organism evidence="2 3">
    <name type="scientific">Candidatus Halobonum tyrrellensis G22</name>
    <dbReference type="NCBI Taxonomy" id="1324957"/>
    <lineage>
        <taxon>Archaea</taxon>
        <taxon>Methanobacteriati</taxon>
        <taxon>Methanobacteriota</taxon>
        <taxon>Stenosarchaea group</taxon>
        <taxon>Halobacteria</taxon>
        <taxon>Halobacteriales</taxon>
        <taxon>Haloferacaceae</taxon>
        <taxon>Candidatus Halobonum</taxon>
    </lineage>
</organism>
<dbReference type="Gene3D" id="3.40.50.150">
    <property type="entry name" value="Vaccinia Virus protein VP39"/>
    <property type="match status" value="1"/>
</dbReference>
<dbReference type="Proteomes" id="UP000017840">
    <property type="component" value="Unassembled WGS sequence"/>
</dbReference>
<dbReference type="PATRIC" id="fig|1324957.4.peg.2180"/>
<dbReference type="eggNOG" id="arCOG01783">
    <property type="taxonomic scope" value="Archaea"/>
</dbReference>
<evidence type="ECO:0000313" key="2">
    <source>
        <dbReference type="EMBL" id="ESP88157.1"/>
    </source>
</evidence>
<dbReference type="AlphaFoldDB" id="V4IYD4"/>
<protein>
    <submittedName>
        <fullName evidence="2">Type 11 methyltransferase</fullName>
    </submittedName>
</protein>
<accession>V4IYD4</accession>
<keyword evidence="2" id="KW-0489">Methyltransferase</keyword>
<dbReference type="PANTHER" id="PTHR43591">
    <property type="entry name" value="METHYLTRANSFERASE"/>
    <property type="match status" value="1"/>
</dbReference>
<dbReference type="STRING" id="1324957.K933_10717"/>
<dbReference type="Pfam" id="PF08241">
    <property type="entry name" value="Methyltransf_11"/>
    <property type="match status" value="1"/>
</dbReference>
<feature type="domain" description="Methyltransferase type 11" evidence="1">
    <location>
        <begin position="35"/>
        <end position="135"/>
    </location>
</feature>
<keyword evidence="3" id="KW-1185">Reference proteome</keyword>
<dbReference type="EMBL" id="ASGZ01000034">
    <property type="protein sequence ID" value="ESP88157.1"/>
    <property type="molecule type" value="Genomic_DNA"/>
</dbReference>
<dbReference type="InterPro" id="IPR013216">
    <property type="entry name" value="Methyltransf_11"/>
</dbReference>
<gene>
    <name evidence="2" type="ORF">K933_10717</name>
</gene>